<organism evidence="1 2">
    <name type="scientific">Hypholoma sublateritium (strain FD-334 SS-4)</name>
    <dbReference type="NCBI Taxonomy" id="945553"/>
    <lineage>
        <taxon>Eukaryota</taxon>
        <taxon>Fungi</taxon>
        <taxon>Dikarya</taxon>
        <taxon>Basidiomycota</taxon>
        <taxon>Agaricomycotina</taxon>
        <taxon>Agaricomycetes</taxon>
        <taxon>Agaricomycetidae</taxon>
        <taxon>Agaricales</taxon>
        <taxon>Agaricineae</taxon>
        <taxon>Strophariaceae</taxon>
        <taxon>Hypholoma</taxon>
    </lineage>
</organism>
<dbReference type="EMBL" id="KN817642">
    <property type="protein sequence ID" value="KJA15529.1"/>
    <property type="molecule type" value="Genomic_DNA"/>
</dbReference>
<gene>
    <name evidence="1" type="ORF">HYPSUDRAFT_48293</name>
</gene>
<dbReference type="AlphaFoldDB" id="A0A0D2N8T5"/>
<evidence type="ECO:0000313" key="1">
    <source>
        <dbReference type="EMBL" id="KJA15529.1"/>
    </source>
</evidence>
<proteinExistence type="predicted"/>
<sequence length="162" mass="17754">MSSPDLGASSAPRSFFIASGVERADGQHHAGPRVRYPRFAGVVALDLGISAQRGVTCVGRRWGVGAAYALPCARAWCCGPRCSPVCVRLTRRAALGRRRRTAVKAITEVCYLRSFHVTDSPQSISRVDMGMVGWPFGGIYEPETNRRGFSIQSFSLFIFHDF</sequence>
<keyword evidence="2" id="KW-1185">Reference proteome</keyword>
<evidence type="ECO:0000313" key="2">
    <source>
        <dbReference type="Proteomes" id="UP000054270"/>
    </source>
</evidence>
<protein>
    <submittedName>
        <fullName evidence="1">Uncharacterized protein</fullName>
    </submittedName>
</protein>
<reference evidence="2" key="1">
    <citation type="submission" date="2014-04" db="EMBL/GenBank/DDBJ databases">
        <title>Evolutionary Origins and Diversification of the Mycorrhizal Mutualists.</title>
        <authorList>
            <consortium name="DOE Joint Genome Institute"/>
            <consortium name="Mycorrhizal Genomics Consortium"/>
            <person name="Kohler A."/>
            <person name="Kuo A."/>
            <person name="Nagy L.G."/>
            <person name="Floudas D."/>
            <person name="Copeland A."/>
            <person name="Barry K.W."/>
            <person name="Cichocki N."/>
            <person name="Veneault-Fourrey C."/>
            <person name="LaButti K."/>
            <person name="Lindquist E.A."/>
            <person name="Lipzen A."/>
            <person name="Lundell T."/>
            <person name="Morin E."/>
            <person name="Murat C."/>
            <person name="Riley R."/>
            <person name="Ohm R."/>
            <person name="Sun H."/>
            <person name="Tunlid A."/>
            <person name="Henrissat B."/>
            <person name="Grigoriev I.V."/>
            <person name="Hibbett D.S."/>
            <person name="Martin F."/>
        </authorList>
    </citation>
    <scope>NUCLEOTIDE SEQUENCE [LARGE SCALE GENOMIC DNA]</scope>
    <source>
        <strain evidence="2">FD-334 SS-4</strain>
    </source>
</reference>
<name>A0A0D2N8T5_HYPSF</name>
<accession>A0A0D2N8T5</accession>
<dbReference type="Proteomes" id="UP000054270">
    <property type="component" value="Unassembled WGS sequence"/>
</dbReference>